<gene>
    <name evidence="2" type="ORF">OHU17_16985</name>
</gene>
<protein>
    <submittedName>
        <fullName evidence="2">DUF5956 family protein</fullName>
    </submittedName>
</protein>
<dbReference type="InterPro" id="IPR046000">
    <property type="entry name" value="DUF5956"/>
</dbReference>
<keyword evidence="3" id="KW-1185">Reference proteome</keyword>
<dbReference type="RefSeq" id="WP_328776135.1">
    <property type="nucleotide sequence ID" value="NZ_CP108057.1"/>
</dbReference>
<dbReference type="EMBL" id="CP108057">
    <property type="protein sequence ID" value="WUO47415.1"/>
    <property type="molecule type" value="Genomic_DNA"/>
</dbReference>
<proteinExistence type="predicted"/>
<reference evidence="2" key="1">
    <citation type="submission" date="2022-10" db="EMBL/GenBank/DDBJ databases">
        <title>The complete genomes of actinobacterial strains from the NBC collection.</title>
        <authorList>
            <person name="Joergensen T.S."/>
            <person name="Alvarez Arevalo M."/>
            <person name="Sterndorff E.B."/>
            <person name="Faurdal D."/>
            <person name="Vuksanovic O."/>
            <person name="Mourched A.-S."/>
            <person name="Charusanti P."/>
            <person name="Shaw S."/>
            <person name="Blin K."/>
            <person name="Weber T."/>
        </authorList>
    </citation>
    <scope>NUCLEOTIDE SEQUENCE</scope>
    <source>
        <strain evidence="2">NBC_00283</strain>
    </source>
</reference>
<evidence type="ECO:0000313" key="3">
    <source>
        <dbReference type="Proteomes" id="UP001432075"/>
    </source>
</evidence>
<sequence>MSRDSRDAPGPWDAAGPADAAGSWDEDGPPHPLALRRTGRSEQEPDRLPEVRELEVLGWEPAPEELAWVFLPYVWPPADRTWIPDRSTHWAVDTRLDGHGHVTGVEATPLAEAELHDLDRETEELLDALGLPHRPPGRLWLLRPIGPYPAVGAFLDHLRSVARERGIEFRASPELLSLTRAELATLTGSGPP</sequence>
<feature type="compositionally biased region" description="Low complexity" evidence="1">
    <location>
        <begin position="8"/>
        <end position="22"/>
    </location>
</feature>
<name>A0ABZ1RLP0_9ACTN</name>
<evidence type="ECO:0000313" key="2">
    <source>
        <dbReference type="EMBL" id="WUO47415.1"/>
    </source>
</evidence>
<dbReference type="Pfam" id="PF19381">
    <property type="entry name" value="DUF5956"/>
    <property type="match status" value="1"/>
</dbReference>
<feature type="region of interest" description="Disordered" evidence="1">
    <location>
        <begin position="1"/>
        <end position="49"/>
    </location>
</feature>
<accession>A0ABZ1RLP0</accession>
<dbReference type="Proteomes" id="UP001432075">
    <property type="component" value="Chromosome"/>
</dbReference>
<feature type="compositionally biased region" description="Basic and acidic residues" evidence="1">
    <location>
        <begin position="39"/>
        <end position="49"/>
    </location>
</feature>
<organism evidence="2 3">
    <name type="scientific">Streptomyces goshikiensis</name>
    <dbReference type="NCBI Taxonomy" id="1942"/>
    <lineage>
        <taxon>Bacteria</taxon>
        <taxon>Bacillati</taxon>
        <taxon>Actinomycetota</taxon>
        <taxon>Actinomycetes</taxon>
        <taxon>Kitasatosporales</taxon>
        <taxon>Streptomycetaceae</taxon>
        <taxon>Streptomyces</taxon>
    </lineage>
</organism>
<evidence type="ECO:0000256" key="1">
    <source>
        <dbReference type="SAM" id="MobiDB-lite"/>
    </source>
</evidence>